<evidence type="ECO:0000313" key="12">
    <source>
        <dbReference type="Proteomes" id="UP001431131"/>
    </source>
</evidence>
<keyword evidence="3" id="KW-0902">Two-component regulatory system</keyword>
<organism evidence="11 12">
    <name type="scientific">Fredinandcohnia quinoae</name>
    <dbReference type="NCBI Taxonomy" id="2918902"/>
    <lineage>
        <taxon>Bacteria</taxon>
        <taxon>Bacillati</taxon>
        <taxon>Bacillota</taxon>
        <taxon>Bacilli</taxon>
        <taxon>Bacillales</taxon>
        <taxon>Bacillaceae</taxon>
        <taxon>Fredinandcohnia</taxon>
    </lineage>
</organism>
<dbReference type="PROSITE" id="PS50110">
    <property type="entry name" value="RESPONSE_REGULATORY"/>
    <property type="match status" value="1"/>
</dbReference>
<keyword evidence="5 8" id="KW-0238">DNA-binding</keyword>
<dbReference type="SUPFAM" id="SSF52172">
    <property type="entry name" value="CheY-like"/>
    <property type="match status" value="1"/>
</dbReference>
<keyword evidence="4" id="KW-0805">Transcription regulation</keyword>
<comment type="subcellular location">
    <subcellularLocation>
        <location evidence="1">Cytoplasm</location>
    </subcellularLocation>
</comment>
<dbReference type="InterPro" id="IPR036388">
    <property type="entry name" value="WH-like_DNA-bd_sf"/>
</dbReference>
<dbReference type="Pfam" id="PF00072">
    <property type="entry name" value="Response_reg"/>
    <property type="match status" value="1"/>
</dbReference>
<dbReference type="Gene3D" id="3.40.50.2300">
    <property type="match status" value="1"/>
</dbReference>
<name>A0AAW5E5C2_9BACI</name>
<feature type="domain" description="OmpR/PhoB-type" evidence="10">
    <location>
        <begin position="131"/>
        <end position="230"/>
    </location>
</feature>
<evidence type="ECO:0000256" key="2">
    <source>
        <dbReference type="ARBA" id="ARBA00022553"/>
    </source>
</evidence>
<dbReference type="FunFam" id="1.10.10.10:FF:000018">
    <property type="entry name" value="DNA-binding response regulator ResD"/>
    <property type="match status" value="1"/>
</dbReference>
<evidence type="ECO:0000256" key="6">
    <source>
        <dbReference type="ARBA" id="ARBA00023163"/>
    </source>
</evidence>
<reference evidence="11" key="1">
    <citation type="submission" date="2022-02" db="EMBL/GenBank/DDBJ databases">
        <title>Fredinandcohnia quinoae sp. nov. isolated from Chenopodium quinoa seeds.</title>
        <authorList>
            <person name="Saati-Santamaria Z."/>
            <person name="Flores-Felix J.D."/>
            <person name="Igual J.M."/>
            <person name="Velazquez E."/>
            <person name="Garcia-Fraile P."/>
            <person name="Martinez-Molina E."/>
        </authorList>
    </citation>
    <scope>NUCLEOTIDE SEQUENCE</scope>
    <source>
        <strain evidence="11">SECRCQ15</strain>
    </source>
</reference>
<evidence type="ECO:0000256" key="3">
    <source>
        <dbReference type="ARBA" id="ARBA00023012"/>
    </source>
</evidence>
<keyword evidence="6" id="KW-0804">Transcription</keyword>
<dbReference type="PANTHER" id="PTHR48111:SF2">
    <property type="entry name" value="RESPONSE REGULATOR SAER"/>
    <property type="match status" value="1"/>
</dbReference>
<protein>
    <submittedName>
        <fullName evidence="11">Response regulator transcription factor</fullName>
    </submittedName>
</protein>
<dbReference type="Proteomes" id="UP001431131">
    <property type="component" value="Unassembled WGS sequence"/>
</dbReference>
<dbReference type="GO" id="GO:0000156">
    <property type="term" value="F:phosphorelay response regulator activity"/>
    <property type="evidence" value="ECO:0007669"/>
    <property type="project" value="TreeGrafter"/>
</dbReference>
<dbReference type="EMBL" id="JAKTTI010000027">
    <property type="protein sequence ID" value="MCH1626744.1"/>
    <property type="molecule type" value="Genomic_DNA"/>
</dbReference>
<proteinExistence type="predicted"/>
<dbReference type="GO" id="GO:0000976">
    <property type="term" value="F:transcription cis-regulatory region binding"/>
    <property type="evidence" value="ECO:0007669"/>
    <property type="project" value="TreeGrafter"/>
</dbReference>
<evidence type="ECO:0000313" key="11">
    <source>
        <dbReference type="EMBL" id="MCH1626744.1"/>
    </source>
</evidence>
<feature type="DNA-binding region" description="OmpR/PhoB-type" evidence="8">
    <location>
        <begin position="131"/>
        <end position="230"/>
    </location>
</feature>
<evidence type="ECO:0000256" key="4">
    <source>
        <dbReference type="ARBA" id="ARBA00023015"/>
    </source>
</evidence>
<dbReference type="CDD" id="cd00383">
    <property type="entry name" value="trans_reg_C"/>
    <property type="match status" value="1"/>
</dbReference>
<dbReference type="GO" id="GO:0032993">
    <property type="term" value="C:protein-DNA complex"/>
    <property type="evidence" value="ECO:0007669"/>
    <property type="project" value="TreeGrafter"/>
</dbReference>
<dbReference type="GO" id="GO:0006355">
    <property type="term" value="P:regulation of DNA-templated transcription"/>
    <property type="evidence" value="ECO:0007669"/>
    <property type="project" value="InterPro"/>
</dbReference>
<dbReference type="InterPro" id="IPR001789">
    <property type="entry name" value="Sig_transdc_resp-reg_receiver"/>
</dbReference>
<dbReference type="PROSITE" id="PS51755">
    <property type="entry name" value="OMPR_PHOB"/>
    <property type="match status" value="1"/>
</dbReference>
<dbReference type="Pfam" id="PF00486">
    <property type="entry name" value="Trans_reg_C"/>
    <property type="match status" value="1"/>
</dbReference>
<sequence length="230" mass="26519">MGEQINILVVEDDNDINQLLCNIIRKSGYFPQSAYSGTEAMLYLKMKEWDMVLLDLMLPGMSGNEILTKIAEQSNIPVIIISAKVDQETKIGMLRTGADDYITKPFDIEEVSARIDSHLRRSQRINKLPITKRLVHKDIEVDTEAKTIFVQGKELNFTAREYEILVLFMSSPKKVFTKKNLFESVWKEAFYGDDNTINVHISNIRNKLSVINPDEQYIETVWGMGYRFKT</sequence>
<dbReference type="AlphaFoldDB" id="A0AAW5E5C2"/>
<evidence type="ECO:0000256" key="1">
    <source>
        <dbReference type="ARBA" id="ARBA00004496"/>
    </source>
</evidence>
<evidence type="ECO:0000256" key="5">
    <source>
        <dbReference type="ARBA" id="ARBA00023125"/>
    </source>
</evidence>
<dbReference type="Gene3D" id="1.10.10.10">
    <property type="entry name" value="Winged helix-like DNA-binding domain superfamily/Winged helix DNA-binding domain"/>
    <property type="match status" value="1"/>
</dbReference>
<dbReference type="GO" id="GO:0005829">
    <property type="term" value="C:cytosol"/>
    <property type="evidence" value="ECO:0007669"/>
    <property type="project" value="TreeGrafter"/>
</dbReference>
<accession>A0AAW5E5C2</accession>
<keyword evidence="12" id="KW-1185">Reference proteome</keyword>
<evidence type="ECO:0000256" key="8">
    <source>
        <dbReference type="PROSITE-ProRule" id="PRU01091"/>
    </source>
</evidence>
<evidence type="ECO:0000256" key="7">
    <source>
        <dbReference type="PROSITE-ProRule" id="PRU00169"/>
    </source>
</evidence>
<dbReference type="SMART" id="SM00862">
    <property type="entry name" value="Trans_reg_C"/>
    <property type="match status" value="1"/>
</dbReference>
<dbReference type="Gene3D" id="6.10.250.690">
    <property type="match status" value="1"/>
</dbReference>
<evidence type="ECO:0000259" key="9">
    <source>
        <dbReference type="PROSITE" id="PS50110"/>
    </source>
</evidence>
<dbReference type="InterPro" id="IPR001867">
    <property type="entry name" value="OmpR/PhoB-type_DNA-bd"/>
</dbReference>
<keyword evidence="2 7" id="KW-0597">Phosphoprotein</keyword>
<dbReference type="InterPro" id="IPR011006">
    <property type="entry name" value="CheY-like_superfamily"/>
</dbReference>
<dbReference type="PANTHER" id="PTHR48111">
    <property type="entry name" value="REGULATOR OF RPOS"/>
    <property type="match status" value="1"/>
</dbReference>
<evidence type="ECO:0000259" key="10">
    <source>
        <dbReference type="PROSITE" id="PS51755"/>
    </source>
</evidence>
<dbReference type="SMART" id="SM00448">
    <property type="entry name" value="REC"/>
    <property type="match status" value="1"/>
</dbReference>
<feature type="modified residue" description="4-aspartylphosphate" evidence="7">
    <location>
        <position position="55"/>
    </location>
</feature>
<feature type="domain" description="Response regulatory" evidence="9">
    <location>
        <begin position="6"/>
        <end position="119"/>
    </location>
</feature>
<dbReference type="RefSeq" id="WP_240256663.1">
    <property type="nucleotide sequence ID" value="NZ_JAKTTI010000027.1"/>
</dbReference>
<gene>
    <name evidence="11" type="ORF">MJG50_15505</name>
</gene>
<comment type="caution">
    <text evidence="11">The sequence shown here is derived from an EMBL/GenBank/DDBJ whole genome shotgun (WGS) entry which is preliminary data.</text>
</comment>
<dbReference type="InterPro" id="IPR039420">
    <property type="entry name" value="WalR-like"/>
</dbReference>